<dbReference type="Proteomes" id="UP000823775">
    <property type="component" value="Unassembled WGS sequence"/>
</dbReference>
<keyword evidence="3" id="KW-1185">Reference proteome</keyword>
<protein>
    <submittedName>
        <fullName evidence="2">Uncharacterized protein</fullName>
    </submittedName>
</protein>
<feature type="non-terminal residue" evidence="2">
    <location>
        <position position="93"/>
    </location>
</feature>
<comment type="caution">
    <text evidence="2">The sequence shown here is derived from an EMBL/GenBank/DDBJ whole genome shotgun (WGS) entry which is preliminary data.</text>
</comment>
<name>A0ABS8ULA0_DATST</name>
<gene>
    <name evidence="2" type="ORF">HAX54_017813</name>
</gene>
<feature type="region of interest" description="Disordered" evidence="1">
    <location>
        <begin position="1"/>
        <end position="36"/>
    </location>
</feature>
<evidence type="ECO:0000313" key="2">
    <source>
        <dbReference type="EMBL" id="MCD9559672.1"/>
    </source>
</evidence>
<evidence type="ECO:0000313" key="3">
    <source>
        <dbReference type="Proteomes" id="UP000823775"/>
    </source>
</evidence>
<accession>A0ABS8ULA0</accession>
<evidence type="ECO:0000256" key="1">
    <source>
        <dbReference type="SAM" id="MobiDB-lite"/>
    </source>
</evidence>
<sequence length="93" mass="10500">MNREATCALSLAIHSGEKPRPSSYDPPPRRHASGSQFHPFELSFEESKPEANPPTLPEERFKSSVVFFFALQDRDSLPTAFPVSETEGMKAYW</sequence>
<organism evidence="2 3">
    <name type="scientific">Datura stramonium</name>
    <name type="common">Jimsonweed</name>
    <name type="synonym">Common thornapple</name>
    <dbReference type="NCBI Taxonomy" id="4076"/>
    <lineage>
        <taxon>Eukaryota</taxon>
        <taxon>Viridiplantae</taxon>
        <taxon>Streptophyta</taxon>
        <taxon>Embryophyta</taxon>
        <taxon>Tracheophyta</taxon>
        <taxon>Spermatophyta</taxon>
        <taxon>Magnoliopsida</taxon>
        <taxon>eudicotyledons</taxon>
        <taxon>Gunneridae</taxon>
        <taxon>Pentapetalae</taxon>
        <taxon>asterids</taxon>
        <taxon>lamiids</taxon>
        <taxon>Solanales</taxon>
        <taxon>Solanaceae</taxon>
        <taxon>Solanoideae</taxon>
        <taxon>Datureae</taxon>
        <taxon>Datura</taxon>
    </lineage>
</organism>
<dbReference type="EMBL" id="JACEIK010002188">
    <property type="protein sequence ID" value="MCD9559672.1"/>
    <property type="molecule type" value="Genomic_DNA"/>
</dbReference>
<proteinExistence type="predicted"/>
<reference evidence="2 3" key="1">
    <citation type="journal article" date="2021" name="BMC Genomics">
        <title>Datura genome reveals duplications of psychoactive alkaloid biosynthetic genes and high mutation rate following tissue culture.</title>
        <authorList>
            <person name="Rajewski A."/>
            <person name="Carter-House D."/>
            <person name="Stajich J."/>
            <person name="Litt A."/>
        </authorList>
    </citation>
    <scope>NUCLEOTIDE SEQUENCE [LARGE SCALE GENOMIC DNA]</scope>
    <source>
        <strain evidence="2">AR-01</strain>
    </source>
</reference>